<dbReference type="Pfam" id="PF09827">
    <property type="entry name" value="CRISPR_Cas2"/>
    <property type="match status" value="1"/>
</dbReference>
<dbReference type="AlphaFoldDB" id="A0A0T5X8K1"/>
<keyword evidence="7 9" id="KW-0460">Magnesium</keyword>
<dbReference type="InterPro" id="IPR019199">
    <property type="entry name" value="Virulence_VapD/CRISPR_Cas2"/>
</dbReference>
<evidence type="ECO:0000256" key="3">
    <source>
        <dbReference type="ARBA" id="ARBA00022722"/>
    </source>
</evidence>
<keyword evidence="8 9" id="KW-0051">Antiviral defense</keyword>
<comment type="subunit">
    <text evidence="9">Homodimer, forms a heterotetramer with a Cas1 homodimer.</text>
</comment>
<dbReference type="NCBIfam" id="TIGR01573">
    <property type="entry name" value="cas2"/>
    <property type="match status" value="1"/>
</dbReference>
<dbReference type="InterPro" id="IPR021127">
    <property type="entry name" value="CRISPR_associated_Cas2"/>
</dbReference>
<dbReference type="GO" id="GO:0016787">
    <property type="term" value="F:hydrolase activity"/>
    <property type="evidence" value="ECO:0007669"/>
    <property type="project" value="UniProtKB-KW"/>
</dbReference>
<evidence type="ECO:0000313" key="11">
    <source>
        <dbReference type="Proteomes" id="UP000005273"/>
    </source>
</evidence>
<dbReference type="GO" id="GO:0004521">
    <property type="term" value="F:RNA endonuclease activity"/>
    <property type="evidence" value="ECO:0007669"/>
    <property type="project" value="InterPro"/>
</dbReference>
<comment type="similarity">
    <text evidence="2 9">Belongs to the CRISPR-associated endoribonuclease Cas2 protein family.</text>
</comment>
<dbReference type="SUPFAM" id="SSF143430">
    <property type="entry name" value="TTP0101/SSO1404-like"/>
    <property type="match status" value="1"/>
</dbReference>
<protein>
    <recommendedName>
        <fullName evidence="9">CRISPR-associated endoribonuclease Cas2</fullName>
        <ecNumber evidence="9">3.1.-.-</ecNumber>
    </recommendedName>
</protein>
<dbReference type="GO" id="GO:0046872">
    <property type="term" value="F:metal ion binding"/>
    <property type="evidence" value="ECO:0007669"/>
    <property type="project" value="UniProtKB-UniRule"/>
</dbReference>
<keyword evidence="5 9" id="KW-0255">Endonuclease</keyword>
<dbReference type="PANTHER" id="PTHR34405:SF1">
    <property type="entry name" value="CRISPR-ASSOCIATED ENDORIBONUCLEASE CAS2"/>
    <property type="match status" value="1"/>
</dbReference>
<organism evidence="10 11">
    <name type="scientific">Acetomicrobium hydrogeniformans ATCC BAA-1850</name>
    <dbReference type="NCBI Taxonomy" id="592015"/>
    <lineage>
        <taxon>Bacteria</taxon>
        <taxon>Thermotogati</taxon>
        <taxon>Synergistota</taxon>
        <taxon>Synergistia</taxon>
        <taxon>Synergistales</taxon>
        <taxon>Acetomicrobiaceae</taxon>
        <taxon>Acetomicrobium</taxon>
    </lineage>
</organism>
<evidence type="ECO:0000256" key="1">
    <source>
        <dbReference type="ARBA" id="ARBA00001946"/>
    </source>
</evidence>
<evidence type="ECO:0000313" key="10">
    <source>
        <dbReference type="EMBL" id="KRT34748.1"/>
    </source>
</evidence>
<dbReference type="CDD" id="cd09725">
    <property type="entry name" value="Cas2_I_II_III"/>
    <property type="match status" value="1"/>
</dbReference>
<reference evidence="11" key="1">
    <citation type="submission" date="2012-09" db="EMBL/GenBank/DDBJ databases">
        <authorList>
            <person name="Weinstock G."/>
            <person name="Sodergren E."/>
            <person name="Clifton S."/>
            <person name="Fulton L."/>
            <person name="Fulton B."/>
            <person name="Courtney L."/>
            <person name="Fronick C."/>
            <person name="Harrison M."/>
            <person name="Strong C."/>
            <person name="Farmer C."/>
            <person name="Delehaunty K."/>
            <person name="Markovic C."/>
            <person name="Hall O."/>
            <person name="Minx P."/>
            <person name="Tomlinson C."/>
            <person name="Mitreva M."/>
            <person name="Nelson J."/>
            <person name="Hou S."/>
            <person name="Wollam A."/>
            <person name="Pepin K.H."/>
            <person name="Johnson M."/>
            <person name="Bhonagiri V."/>
            <person name="Nash W.E."/>
            <person name="Suruliraj S."/>
            <person name="Warren W."/>
            <person name="Chinwalla A."/>
            <person name="Mardis E.R."/>
            <person name="Wilson R.K."/>
        </authorList>
    </citation>
    <scope>NUCLEOTIDE SEQUENCE [LARGE SCALE GENOMIC DNA]</scope>
    <source>
        <strain evidence="11">OS1</strain>
    </source>
</reference>
<gene>
    <name evidence="9" type="primary">cas2</name>
    <name evidence="10" type="ORF">HMPREF1705_03991</name>
</gene>
<keyword evidence="11" id="KW-1185">Reference proteome</keyword>
<dbReference type="PANTHER" id="PTHR34405">
    <property type="entry name" value="CRISPR-ASSOCIATED ENDORIBONUCLEASE CAS2"/>
    <property type="match status" value="1"/>
</dbReference>
<proteinExistence type="inferred from homology"/>
<dbReference type="eggNOG" id="COG1343">
    <property type="taxonomic scope" value="Bacteria"/>
</dbReference>
<accession>A0A0T5X8K1</accession>
<feature type="binding site" evidence="9">
    <location>
        <position position="11"/>
    </location>
    <ligand>
        <name>Mg(2+)</name>
        <dbReference type="ChEBI" id="CHEBI:18420"/>
        <note>catalytic</note>
    </ligand>
</feature>
<keyword evidence="3 9" id="KW-0540">Nuclease</keyword>
<evidence type="ECO:0000256" key="4">
    <source>
        <dbReference type="ARBA" id="ARBA00022723"/>
    </source>
</evidence>
<sequence length="90" mass="10569">MVKMFVIMAYDVNVERVTKVLHVGRRYLNWVQNSLLEGELTNAQFARLKADLHKIINEEEDSVVFYVLRRQEYLDKQILGLEKGGQTIMI</sequence>
<evidence type="ECO:0000256" key="6">
    <source>
        <dbReference type="ARBA" id="ARBA00022801"/>
    </source>
</evidence>
<dbReference type="EC" id="3.1.-.-" evidence="9"/>
<comment type="function">
    <text evidence="9">CRISPR (clustered regularly interspaced short palindromic repeat), is an adaptive immune system that provides protection against mobile genetic elements (viruses, transposable elements and conjugative plasmids). CRISPR clusters contain sequences complementary to antecedent mobile elements and target invading nucleic acids. CRISPR clusters are transcribed and processed into CRISPR RNA (crRNA). Functions as a ssRNA-specific endoribonuclease. Involved in the integration of spacer DNA into the CRISPR cassette.</text>
</comment>
<dbReference type="STRING" id="592015.HMPREF1705_03991"/>
<dbReference type="GO" id="GO:0051607">
    <property type="term" value="P:defense response to virus"/>
    <property type="evidence" value="ECO:0007669"/>
    <property type="project" value="UniProtKB-UniRule"/>
</dbReference>
<evidence type="ECO:0000256" key="5">
    <source>
        <dbReference type="ARBA" id="ARBA00022759"/>
    </source>
</evidence>
<evidence type="ECO:0000256" key="8">
    <source>
        <dbReference type="ARBA" id="ARBA00023118"/>
    </source>
</evidence>
<dbReference type="Gene3D" id="3.30.70.240">
    <property type="match status" value="1"/>
</dbReference>
<evidence type="ECO:0000256" key="2">
    <source>
        <dbReference type="ARBA" id="ARBA00009959"/>
    </source>
</evidence>
<comment type="caution">
    <text evidence="10">The sequence shown here is derived from an EMBL/GenBank/DDBJ whole genome shotgun (WGS) entry which is preliminary data.</text>
</comment>
<keyword evidence="6 9" id="KW-0378">Hydrolase</keyword>
<comment type="cofactor">
    <cofactor evidence="1 9">
        <name>Mg(2+)</name>
        <dbReference type="ChEBI" id="CHEBI:18420"/>
    </cofactor>
</comment>
<keyword evidence="4 9" id="KW-0479">Metal-binding</keyword>
<name>A0A0T5X8K1_9BACT</name>
<dbReference type="Proteomes" id="UP000005273">
    <property type="component" value="Unassembled WGS sequence"/>
</dbReference>
<evidence type="ECO:0000256" key="7">
    <source>
        <dbReference type="ARBA" id="ARBA00022842"/>
    </source>
</evidence>
<evidence type="ECO:0000256" key="9">
    <source>
        <dbReference type="HAMAP-Rule" id="MF_01471"/>
    </source>
</evidence>
<dbReference type="GO" id="GO:0043571">
    <property type="term" value="P:maintenance of CRISPR repeat elements"/>
    <property type="evidence" value="ECO:0007669"/>
    <property type="project" value="UniProtKB-UniRule"/>
</dbReference>
<dbReference type="HAMAP" id="MF_01471">
    <property type="entry name" value="Cas2"/>
    <property type="match status" value="1"/>
</dbReference>
<dbReference type="EMBL" id="ACJX03000001">
    <property type="protein sequence ID" value="KRT34748.1"/>
    <property type="molecule type" value="Genomic_DNA"/>
</dbReference>